<dbReference type="Proteomes" id="UP000011944">
    <property type="component" value="Unassembled WGS sequence"/>
</dbReference>
<dbReference type="AlphaFoldDB" id="M1ZYX6"/>
<dbReference type="PATRIC" id="fig|1232189.3.peg.592"/>
<organism evidence="1 2">
    <name type="scientific">Clostridium botulinum CFSAN001627</name>
    <dbReference type="NCBI Taxonomy" id="1232189"/>
    <lineage>
        <taxon>Bacteria</taxon>
        <taxon>Bacillati</taxon>
        <taxon>Bacillota</taxon>
        <taxon>Clostridia</taxon>
        <taxon>Eubacteriales</taxon>
        <taxon>Clostridiaceae</taxon>
        <taxon>Clostridium</taxon>
    </lineage>
</organism>
<evidence type="ECO:0000313" key="2">
    <source>
        <dbReference type="Proteomes" id="UP000011944"/>
    </source>
</evidence>
<evidence type="ECO:0000313" key="1">
    <source>
        <dbReference type="EMBL" id="EKN42974.1"/>
    </source>
</evidence>
<accession>M1ZYX6</accession>
<dbReference type="EMBL" id="AMXI01000197">
    <property type="protein sequence ID" value="EKN42974.1"/>
    <property type="molecule type" value="Genomic_DNA"/>
</dbReference>
<protein>
    <submittedName>
        <fullName evidence="1">Uncharacterized protein</fullName>
    </submittedName>
</protein>
<gene>
    <name evidence="1" type="ORF">CFSAN001627_03615</name>
</gene>
<comment type="caution">
    <text evidence="1">The sequence shown here is derived from an EMBL/GenBank/DDBJ whole genome shotgun (WGS) entry which is preliminary data.</text>
</comment>
<reference evidence="1 2" key="1">
    <citation type="submission" date="2012-10" db="EMBL/GenBank/DDBJ databases">
        <authorList>
            <person name="Strain E.A."/>
            <person name="Brown E."/>
            <person name="Allard M.W."/>
            <person name="Gonzalez-Escalona N."/>
            <person name="Timme R."/>
        </authorList>
    </citation>
    <scope>NUCLEOTIDE SEQUENCE [LARGE SCALE GENOMIC DNA]</scope>
    <source>
        <strain evidence="1 2">CFSAN001627</strain>
    </source>
</reference>
<sequence>MVNKDLYNSIKVVEAKTDTAIDTSGFSSAVFAITTTGTATAKLYEGDKEDALTEVKEDDYLGNAITADGAGVYKVGYRGNKRYVAVKLTGTGTTALGILGHANLEPVK</sequence>
<name>M1ZYX6_CLOBO</name>
<proteinExistence type="predicted"/>
<reference evidence="1 2" key="2">
    <citation type="submission" date="2013-03" db="EMBL/GenBank/DDBJ databases">
        <title>Diversity in Clostridium botulinum.</title>
        <authorList>
            <person name="Timme R.E."/>
            <person name="Allard M."/>
            <person name="Luo Y."/>
            <person name="Strain E."/>
            <person name="Gonzalez-Escalona N."/>
            <person name="Brown E."/>
        </authorList>
    </citation>
    <scope>NUCLEOTIDE SEQUENCE [LARGE SCALE GENOMIC DNA]</scope>
    <source>
        <strain evidence="1 2">CFSAN001627</strain>
    </source>
</reference>